<evidence type="ECO:0000256" key="1">
    <source>
        <dbReference type="ARBA" id="ARBA00004651"/>
    </source>
</evidence>
<name>A0A5P1RF03_9GAMM</name>
<dbReference type="AlphaFoldDB" id="A0A5P1RF03"/>
<evidence type="ECO:0000256" key="4">
    <source>
        <dbReference type="ARBA" id="ARBA00022692"/>
    </source>
</evidence>
<dbReference type="EMBL" id="CP043869">
    <property type="protein sequence ID" value="QEQ97846.1"/>
    <property type="molecule type" value="Genomic_DNA"/>
</dbReference>
<keyword evidence="8 9" id="KW-0472">Membrane</keyword>
<dbReference type="InterPro" id="IPR005665">
    <property type="entry name" value="SecF_bac"/>
</dbReference>
<dbReference type="Proteomes" id="UP000324760">
    <property type="component" value="Chromosome"/>
</dbReference>
<feature type="transmembrane region" description="Helical" evidence="9">
    <location>
        <begin position="236"/>
        <end position="254"/>
    </location>
</feature>
<keyword evidence="12" id="KW-1185">Reference proteome</keyword>
<feature type="transmembrane region" description="Helical" evidence="9">
    <location>
        <begin position="133"/>
        <end position="150"/>
    </location>
</feature>
<dbReference type="GO" id="GO:0006605">
    <property type="term" value="P:protein targeting"/>
    <property type="evidence" value="ECO:0007669"/>
    <property type="project" value="UniProtKB-UniRule"/>
</dbReference>
<proteinExistence type="inferred from homology"/>
<dbReference type="Pfam" id="PF02355">
    <property type="entry name" value="SecD_SecF_C"/>
    <property type="match status" value="1"/>
</dbReference>
<dbReference type="Pfam" id="PF07549">
    <property type="entry name" value="Sec_GG"/>
    <property type="match status" value="1"/>
</dbReference>
<feature type="transmembrane region" description="Helical" evidence="9">
    <location>
        <begin position="184"/>
        <end position="205"/>
    </location>
</feature>
<dbReference type="PANTHER" id="PTHR30081">
    <property type="entry name" value="PROTEIN-EXPORT MEMBRANE PROTEIN SEC"/>
    <property type="match status" value="1"/>
</dbReference>
<evidence type="ECO:0000256" key="3">
    <source>
        <dbReference type="ARBA" id="ARBA00022475"/>
    </source>
</evidence>
<comment type="function">
    <text evidence="9">Part of the Sec protein translocase complex. Interacts with the SecYEG preprotein conducting channel. SecDF uses the proton motive force (PMF) to complete protein translocation after the ATP-dependent function of SecA.</text>
</comment>
<dbReference type="GO" id="GO:0065002">
    <property type="term" value="P:intracellular protein transmembrane transport"/>
    <property type="evidence" value="ECO:0007669"/>
    <property type="project" value="UniProtKB-UniRule"/>
</dbReference>
<evidence type="ECO:0000313" key="12">
    <source>
        <dbReference type="Proteomes" id="UP000324760"/>
    </source>
</evidence>
<evidence type="ECO:0000259" key="10">
    <source>
        <dbReference type="Pfam" id="PF02355"/>
    </source>
</evidence>
<protein>
    <recommendedName>
        <fullName evidence="9">Protein-export membrane protein SecF</fullName>
    </recommendedName>
</protein>
<dbReference type="RefSeq" id="WP_138987961.1">
    <property type="nucleotide sequence ID" value="NZ_CP043869.1"/>
</dbReference>
<dbReference type="PRINTS" id="PR01755">
    <property type="entry name" value="SECFTRNLCASE"/>
</dbReference>
<dbReference type="InterPro" id="IPR022813">
    <property type="entry name" value="SecD/SecF_arch_bac"/>
</dbReference>
<dbReference type="PANTHER" id="PTHR30081:SF8">
    <property type="entry name" value="PROTEIN TRANSLOCASE SUBUNIT SECF"/>
    <property type="match status" value="1"/>
</dbReference>
<keyword evidence="2 9" id="KW-0813">Transport</keyword>
<dbReference type="HAMAP" id="MF_01464_B">
    <property type="entry name" value="SecF_B"/>
    <property type="match status" value="1"/>
</dbReference>
<evidence type="ECO:0000256" key="7">
    <source>
        <dbReference type="ARBA" id="ARBA00023010"/>
    </source>
</evidence>
<sequence length="308" mass="33388">MSEQSKTYNFMGFRKLATWFSAILLIISIGSMAVQGIKLGLDFTGGSLVEVGYEQDADLGKIRTQLQAAGFNDAVVQTFGAPTDILIRLGADHDPQLGDKVLAALQVDEAQSIELRRNEFVGAQVGEELREQGGLGLLLALFMIMVYVAFRFQFKFSVGAVAALAHDVIIVVGFFSLFQIEFDLTVLAAVLAVIGYSLNDTIVVADRIRENFRKMRKGSAIEIMDTSLSQTLSRTLMTSFTTLLVLAALALFGGEMIHGFAIALLVGVTIGTYSSIYVSANALIMMGICKEDLIPPPKEDEEGVDELP</sequence>
<feature type="domain" description="Protein export membrane protein SecD/SecF C-terminal" evidence="10">
    <location>
        <begin position="110"/>
        <end position="286"/>
    </location>
</feature>
<keyword evidence="3 9" id="KW-1003">Cell membrane</keyword>
<comment type="similarity">
    <text evidence="9">Belongs to the SecD/SecF family. SecF subfamily.</text>
</comment>
<keyword evidence="5 9" id="KW-0653">Protein transport</keyword>
<dbReference type="NCBIfam" id="TIGR00916">
    <property type="entry name" value="2A0604s01"/>
    <property type="match status" value="1"/>
</dbReference>
<dbReference type="InterPro" id="IPR055344">
    <property type="entry name" value="SecD_SecF_C_bact"/>
</dbReference>
<dbReference type="GO" id="GO:0005886">
    <property type="term" value="C:plasma membrane"/>
    <property type="evidence" value="ECO:0007669"/>
    <property type="project" value="UniProtKB-SubCell"/>
</dbReference>
<evidence type="ECO:0000256" key="5">
    <source>
        <dbReference type="ARBA" id="ARBA00022927"/>
    </source>
</evidence>
<feature type="transmembrane region" description="Helical" evidence="9">
    <location>
        <begin position="157"/>
        <end position="178"/>
    </location>
</feature>
<organism evidence="11 12">
    <name type="scientific">Neptunomonas concharum</name>
    <dbReference type="NCBI Taxonomy" id="1031538"/>
    <lineage>
        <taxon>Bacteria</taxon>
        <taxon>Pseudomonadati</taxon>
        <taxon>Pseudomonadota</taxon>
        <taxon>Gammaproteobacteria</taxon>
        <taxon>Oceanospirillales</taxon>
        <taxon>Oceanospirillaceae</taxon>
        <taxon>Neptunomonas</taxon>
    </lineage>
</organism>
<dbReference type="InterPro" id="IPR022645">
    <property type="entry name" value="SecD/SecF_bac"/>
</dbReference>
<dbReference type="SUPFAM" id="SSF82866">
    <property type="entry name" value="Multidrug efflux transporter AcrB transmembrane domain"/>
    <property type="match status" value="1"/>
</dbReference>
<reference evidence="11 12" key="1">
    <citation type="journal article" date="2019" name="Biochem. Eng. J.">
        <title>Metabolic engineering of the marine bacteria Neptunomonas concharum for the production of acetoin and meso-2,3-butanediol from acetate.</title>
        <authorList>
            <person name="Li W."/>
            <person name="Pu N."/>
            <person name="Liu C.-X."/>
            <person name="Yuan Q.-P."/>
            <person name="Li Z.-J."/>
        </authorList>
    </citation>
    <scope>NUCLEOTIDE SEQUENCE [LARGE SCALE GENOMIC DNA]</scope>
    <source>
        <strain evidence="11 12">JCM17730</strain>
    </source>
</reference>
<keyword evidence="6 9" id="KW-1133">Transmembrane helix</keyword>
<evidence type="ECO:0000256" key="2">
    <source>
        <dbReference type="ARBA" id="ARBA00022448"/>
    </source>
</evidence>
<keyword evidence="4 9" id="KW-0812">Transmembrane</keyword>
<dbReference type="Gene3D" id="1.20.1640.10">
    <property type="entry name" value="Multidrug efflux transporter AcrB transmembrane domain"/>
    <property type="match status" value="1"/>
</dbReference>
<accession>A0A5P1RF03</accession>
<evidence type="ECO:0000256" key="6">
    <source>
        <dbReference type="ARBA" id="ARBA00022989"/>
    </source>
</evidence>
<dbReference type="KEGG" id="ncu:F0U83_14585"/>
<dbReference type="GO" id="GO:0015450">
    <property type="term" value="F:protein-transporting ATPase activity"/>
    <property type="evidence" value="ECO:0007669"/>
    <property type="project" value="InterPro"/>
</dbReference>
<comment type="caution">
    <text evidence="9">Lacks conserved residue(s) required for the propagation of feature annotation.</text>
</comment>
<dbReference type="InterPro" id="IPR022646">
    <property type="entry name" value="SecD/SecF_CS"/>
</dbReference>
<comment type="subcellular location">
    <subcellularLocation>
        <location evidence="1 9">Cell membrane</location>
        <topology evidence="1 9">Multi-pass membrane protein</topology>
    </subcellularLocation>
</comment>
<evidence type="ECO:0000256" key="9">
    <source>
        <dbReference type="HAMAP-Rule" id="MF_01464"/>
    </source>
</evidence>
<keyword evidence="7 9" id="KW-0811">Translocation</keyword>
<comment type="subunit">
    <text evidence="9">Forms a complex with SecD. Part of the essential Sec protein translocation apparatus which comprises SecA, SecYEG and auxiliary proteins SecDF-YajC and YidC.</text>
</comment>
<evidence type="ECO:0000256" key="8">
    <source>
        <dbReference type="ARBA" id="ARBA00023136"/>
    </source>
</evidence>
<gene>
    <name evidence="9 11" type="primary">secF</name>
    <name evidence="11" type="ORF">F0U83_14585</name>
</gene>
<dbReference type="GO" id="GO:0043952">
    <property type="term" value="P:protein transport by the Sec complex"/>
    <property type="evidence" value="ECO:0007669"/>
    <property type="project" value="UniProtKB-UniRule"/>
</dbReference>
<evidence type="ECO:0000313" key="11">
    <source>
        <dbReference type="EMBL" id="QEQ97846.1"/>
    </source>
</evidence>
<dbReference type="InterPro" id="IPR048634">
    <property type="entry name" value="SecD_SecF_C"/>
</dbReference>
<dbReference type="OrthoDB" id="9774769at2"/>
<dbReference type="NCBIfam" id="TIGR00966">
    <property type="entry name" value="transloc_SecF"/>
    <property type="match status" value="1"/>
</dbReference>
<feature type="transmembrane region" description="Helical" evidence="9">
    <location>
        <begin position="260"/>
        <end position="280"/>
    </location>
</feature>